<name>A0ABV8CM99_9GAMM</name>
<dbReference type="Proteomes" id="UP001595692">
    <property type="component" value="Unassembled WGS sequence"/>
</dbReference>
<proteinExistence type="predicted"/>
<evidence type="ECO:0000256" key="1">
    <source>
        <dbReference type="SAM" id="SignalP"/>
    </source>
</evidence>
<reference evidence="3" key="1">
    <citation type="journal article" date="2019" name="Int. J. Syst. Evol. Microbiol.">
        <title>The Global Catalogue of Microorganisms (GCM) 10K type strain sequencing project: providing services to taxonomists for standard genome sequencing and annotation.</title>
        <authorList>
            <consortium name="The Broad Institute Genomics Platform"/>
            <consortium name="The Broad Institute Genome Sequencing Center for Infectious Disease"/>
            <person name="Wu L."/>
            <person name="Ma J."/>
        </authorList>
    </citation>
    <scope>NUCLEOTIDE SEQUENCE [LARGE SCALE GENOMIC DNA]</scope>
    <source>
        <strain evidence="3">CCUG 54939</strain>
    </source>
</reference>
<comment type="caution">
    <text evidence="2">The sequence shown here is derived from an EMBL/GenBank/DDBJ whole genome shotgun (WGS) entry which is preliminary data.</text>
</comment>
<keyword evidence="1" id="KW-0732">Signal</keyword>
<feature type="chain" id="PRO_5045966551" description="Outer membrane assembly lipoprotein YfiO" evidence="1">
    <location>
        <begin position="24"/>
        <end position="694"/>
    </location>
</feature>
<sequence>MNAFAYRPLAGVVLLACSAPALACADIDCSPPLTLQLQAEQCGLTGLPFLSPDNDTRITLALLAGEQGLATLATVSDQAGKTTPLAVPFAVSDLAPPEPVVDSTDWLTQATALGVNPAVLQAAQQRAEGWLEGRCALNRPAAASAFLQALPQAGLSAEEARALAEARLVLLGQCQADGLPDYAALPASPAAAPYRDYLLAARAFYLGDFSEAQTRFAALSQQGNAWPQQTALYMLARVAINAAQANALDEYGFFDPGKVDALQASEAAQALDRYLAAYPQGQYAASARGLYRRVHWLAGDGEQLTADYQQALAAPQDMTLWNEIDLKLLSDGKGSGDPRLLLVQDLRRLRPHAEYETRWQPLTAEELATQQAALTPAAWFDYLQWAQRYYVARDYAAVAAIAPLSAGQSLDLLTFSRQMLRGMALMATQQWTPAEAHWQQLAAAKPDALQQQLIELAQALTLERAGKVAQLFAADSPVTRPALRDLLLRFSAPAPLLRQVAQNGQLPTELRNTALFTLLYKDLLHGQYRDFVTDRALLQPALGSTPFDLAPFSQGAHSEEGYACPALADSVATLARQPTAQARNCLGEFIYRQGWDLSPLGSKPEASLLGGAADPFAGAAQGRLALYRQVIADAKAPQEERSYALYRAVNCFATSGYNHCGSEEIPKEERKRWFLTLKKQYAQSPWAQQQKYYW</sequence>
<gene>
    <name evidence="2" type="ORF">ACFOSS_06255</name>
</gene>
<accession>A0ABV8CM99</accession>
<dbReference type="RefSeq" id="WP_377151304.1">
    <property type="nucleotide sequence ID" value="NZ_JBHSAF010000005.1"/>
</dbReference>
<evidence type="ECO:0000313" key="3">
    <source>
        <dbReference type="Proteomes" id="UP001595692"/>
    </source>
</evidence>
<dbReference type="EMBL" id="JBHSAF010000005">
    <property type="protein sequence ID" value="MFC3913069.1"/>
    <property type="molecule type" value="Genomic_DNA"/>
</dbReference>
<evidence type="ECO:0000313" key="2">
    <source>
        <dbReference type="EMBL" id="MFC3913069.1"/>
    </source>
</evidence>
<keyword evidence="3" id="KW-1185">Reference proteome</keyword>
<organism evidence="2 3">
    <name type="scientific">Pseudaeromonas sharmana</name>
    <dbReference type="NCBI Taxonomy" id="328412"/>
    <lineage>
        <taxon>Bacteria</taxon>
        <taxon>Pseudomonadati</taxon>
        <taxon>Pseudomonadota</taxon>
        <taxon>Gammaproteobacteria</taxon>
        <taxon>Aeromonadales</taxon>
        <taxon>Aeromonadaceae</taxon>
        <taxon>Pseudaeromonas</taxon>
    </lineage>
</organism>
<protein>
    <recommendedName>
        <fullName evidence="4">Outer membrane assembly lipoprotein YfiO</fullName>
    </recommendedName>
</protein>
<evidence type="ECO:0008006" key="4">
    <source>
        <dbReference type="Google" id="ProtNLM"/>
    </source>
</evidence>
<feature type="signal peptide" evidence="1">
    <location>
        <begin position="1"/>
        <end position="23"/>
    </location>
</feature>